<accession>A0A7W9KNP3</accession>
<evidence type="ECO:0000259" key="1">
    <source>
        <dbReference type="Pfam" id="PF13575"/>
    </source>
</evidence>
<organism evidence="2 3">
    <name type="scientific">Kutzneria kofuensis</name>
    <dbReference type="NCBI Taxonomy" id="103725"/>
    <lineage>
        <taxon>Bacteria</taxon>
        <taxon>Bacillati</taxon>
        <taxon>Actinomycetota</taxon>
        <taxon>Actinomycetes</taxon>
        <taxon>Pseudonocardiales</taxon>
        <taxon>Pseudonocardiaceae</taxon>
        <taxon>Kutzneria</taxon>
    </lineage>
</organism>
<dbReference type="PIRSF" id="PIRSF037228">
    <property type="entry name" value="Lant_mod_RumM"/>
    <property type="match status" value="1"/>
</dbReference>
<dbReference type="SMART" id="SM01260">
    <property type="entry name" value="LANC_like"/>
    <property type="match status" value="1"/>
</dbReference>
<dbReference type="Pfam" id="PF05147">
    <property type="entry name" value="LANC_like"/>
    <property type="match status" value="1"/>
</dbReference>
<proteinExistence type="predicted"/>
<dbReference type="AlphaFoldDB" id="A0A7W9KNP3"/>
<dbReference type="EMBL" id="JACHIR010000001">
    <property type="protein sequence ID" value="MBB5895638.1"/>
    <property type="molecule type" value="Genomic_DNA"/>
</dbReference>
<dbReference type="InterPro" id="IPR007822">
    <property type="entry name" value="LANC-like"/>
</dbReference>
<dbReference type="Pfam" id="PF13575">
    <property type="entry name" value="DUF4135"/>
    <property type="match status" value="1"/>
</dbReference>
<evidence type="ECO:0000313" key="2">
    <source>
        <dbReference type="EMBL" id="MBB5895638.1"/>
    </source>
</evidence>
<dbReference type="CDD" id="cd04792">
    <property type="entry name" value="LanM-like"/>
    <property type="match status" value="1"/>
</dbReference>
<reference evidence="2 3" key="1">
    <citation type="submission" date="2020-08" db="EMBL/GenBank/DDBJ databases">
        <title>Sequencing the genomes of 1000 actinobacteria strains.</title>
        <authorList>
            <person name="Klenk H.-P."/>
        </authorList>
    </citation>
    <scope>NUCLEOTIDE SEQUENCE [LARGE SCALE GENOMIC DNA]</scope>
    <source>
        <strain evidence="2 3">DSM 43851</strain>
    </source>
</reference>
<feature type="domain" description="Lantibiotic biosynthesis protein dehydration" evidence="1">
    <location>
        <begin position="192"/>
        <end position="561"/>
    </location>
</feature>
<dbReference type="NCBIfam" id="TIGR03897">
    <property type="entry name" value="lanti_2_LanM"/>
    <property type="match status" value="1"/>
</dbReference>
<keyword evidence="3" id="KW-1185">Reference proteome</keyword>
<comment type="caution">
    <text evidence="2">The sequence shown here is derived from an EMBL/GenBank/DDBJ whole genome shotgun (WGS) entry which is preliminary data.</text>
</comment>
<dbReference type="SUPFAM" id="SSF158745">
    <property type="entry name" value="LanC-like"/>
    <property type="match status" value="1"/>
</dbReference>
<dbReference type="GO" id="GO:0031179">
    <property type="term" value="P:peptide modification"/>
    <property type="evidence" value="ECO:0007669"/>
    <property type="project" value="InterPro"/>
</dbReference>
<name>A0A7W9KNP3_9PSEU</name>
<dbReference type="Proteomes" id="UP000585638">
    <property type="component" value="Unassembled WGS sequence"/>
</dbReference>
<dbReference type="PRINTS" id="PR01950">
    <property type="entry name" value="LANCSUPER"/>
</dbReference>
<evidence type="ECO:0000313" key="3">
    <source>
        <dbReference type="Proteomes" id="UP000585638"/>
    </source>
</evidence>
<dbReference type="InterPro" id="IPR017146">
    <property type="entry name" value="Lanti_2_LanM"/>
</dbReference>
<gene>
    <name evidence="2" type="ORF">BJ998_006834</name>
</gene>
<sequence length="1005" mass="107199">MTKSATFWWAGGLTLHERLPRPSQQVSGTANALERLERWRRAHEELAPDWFERRLAAAGLDEKLLTGLLAEAPDALAKRVARPGWADFVDSALTGASDRRKAFGDDWIGALATGLRPLVEIAEAAVAGTANPDVTAGFVHCLGRCLARLAARTLVLELNRARARGQLTGRTPAERFAEFARRPDLDALFAEYPVLARLLAQACQQAVAAHLELLERLDSDRDAIVETLLDGRDPGPLAKIESTGGDAHQHGRSVALVTFSDGRTVVYKPRPLDLHAHFNDMLDWLNGRVPDLGLRKVALLCGDGYGWQEFVSAAPCDEVTGLSRFYRRQGALLALLYAVDGSDMHYENLIAAGDQPVLVDVETLFHPTMQVDTATGHDPAAQELVRSVFRTALLPQVMLGENGSFDVSGLGGDQGVFPTDGVGWDGAGTDSMRLVRRPVAMRGGRNRPRLGEQEAEPRDYQAALLTGFQAGYDAIVEHRAEFVPLLRTCATAELRFVARPTQLYTTLLDESTHPDVLRDALDRDSVFDLLWTDSLDDPMRRRLVPHEIADLWAGDVPMFTCRVGSRDVFSATGVRLPNLLAESGLAAAEAKIADMGEVDRHNQEWLIRASFATRPRPVDHRGTDVLPGSVATIVPDPQRLLAAACGIADELVGRAVPGPDRTNWLGLELVDDKQWTVLPMGAGLANGYPGLALFLAQLAKLTGAPRYGDLARRAIQPIPRLLDALGDDLALALAVGSGGFHGLGGICYALARLHRLLGDDAEVLGWLTTAVRLATALETEAGDEPADVANGLAGGLAAMLAVHAETGLSTAGTLAIRYADRLATGRHATTDQVGFARGPAGAGWALLRLATAIGSDRHEAVGATYLAADGDPAARLDDHGWCAGVPGAVLARMGRADEGLARCVDALAGHPPLRDLSLCHGELGAIEALTVLGHAGDERAAAAVGRRAGLVLGSLDQYGARCGTPNEVPTPGLLSGLAGIGYGLLRLGFADQVPSVLLLDVSHHR</sequence>
<dbReference type="InterPro" id="IPR025410">
    <property type="entry name" value="Lant_dehyd"/>
</dbReference>
<protein>
    <submittedName>
        <fullName evidence="2">Type 2 lantibiotic biosynthesis protein LanM</fullName>
    </submittedName>
</protein>
<dbReference type="Gene3D" id="1.50.10.20">
    <property type="match status" value="1"/>
</dbReference>
<dbReference type="RefSeq" id="WP_312890453.1">
    <property type="nucleotide sequence ID" value="NZ_BAAAWY010000098.1"/>
</dbReference>